<protein>
    <submittedName>
        <fullName evidence="1">Uncharacterized protein</fullName>
    </submittedName>
</protein>
<keyword evidence="2" id="KW-1185">Reference proteome</keyword>
<reference evidence="1 2" key="1">
    <citation type="submission" date="2020-04" db="EMBL/GenBank/DDBJ databases">
        <title>Massilia sp. RP-1-19 isolated from soil.</title>
        <authorList>
            <person name="Dahal R.H."/>
        </authorList>
    </citation>
    <scope>NUCLEOTIDE SEQUENCE [LARGE SCALE GENOMIC DNA]</scope>
    <source>
        <strain evidence="1 2">RP-1-19</strain>
    </source>
</reference>
<organism evidence="1 2">
    <name type="scientific">Massilia polaris</name>
    <dbReference type="NCBI Taxonomy" id="2728846"/>
    <lineage>
        <taxon>Bacteria</taxon>
        <taxon>Pseudomonadati</taxon>
        <taxon>Pseudomonadota</taxon>
        <taxon>Betaproteobacteria</taxon>
        <taxon>Burkholderiales</taxon>
        <taxon>Oxalobacteraceae</taxon>
        <taxon>Telluria group</taxon>
        <taxon>Massilia</taxon>
    </lineage>
</organism>
<proteinExistence type="predicted"/>
<comment type="caution">
    <text evidence="1">The sequence shown here is derived from an EMBL/GenBank/DDBJ whole genome shotgun (WGS) entry which is preliminary data.</text>
</comment>
<dbReference type="RefSeq" id="WP_169464739.1">
    <property type="nucleotide sequence ID" value="NZ_JABBGG010000004.1"/>
</dbReference>
<sequence>MSKSARHEWRDQQASLNERLKGFLQNPGSDQMEAMVEEMRAYADAARSGSIDIPTRSTIYN</sequence>
<accession>A0A848HPX1</accession>
<dbReference type="AlphaFoldDB" id="A0A848HPX1"/>
<name>A0A848HPX1_9BURK</name>
<evidence type="ECO:0000313" key="2">
    <source>
        <dbReference type="Proteomes" id="UP000583752"/>
    </source>
</evidence>
<gene>
    <name evidence="1" type="ORF">HHL21_09475</name>
</gene>
<evidence type="ECO:0000313" key="1">
    <source>
        <dbReference type="EMBL" id="NML61303.1"/>
    </source>
</evidence>
<dbReference type="EMBL" id="JABBGG010000004">
    <property type="protein sequence ID" value="NML61303.1"/>
    <property type="molecule type" value="Genomic_DNA"/>
</dbReference>
<dbReference type="Proteomes" id="UP000583752">
    <property type="component" value="Unassembled WGS sequence"/>
</dbReference>